<keyword evidence="4" id="KW-0256">Endoplasmic reticulum</keyword>
<evidence type="ECO:0000256" key="10">
    <source>
        <dbReference type="SAM" id="Phobius"/>
    </source>
</evidence>
<protein>
    <submittedName>
        <fullName evidence="11">SPOSA6832_04604-mRNA-1:cds</fullName>
    </submittedName>
</protein>
<dbReference type="Proteomes" id="UP000243876">
    <property type="component" value="Unassembled WGS sequence"/>
</dbReference>
<evidence type="ECO:0000256" key="4">
    <source>
        <dbReference type="ARBA" id="ARBA00022824"/>
    </source>
</evidence>
<dbReference type="AlphaFoldDB" id="A0A0D6ESG2"/>
<evidence type="ECO:0000256" key="1">
    <source>
        <dbReference type="ARBA" id="ARBA00004115"/>
    </source>
</evidence>
<dbReference type="OrthoDB" id="1926781at2759"/>
<evidence type="ECO:0000256" key="5">
    <source>
        <dbReference type="ARBA" id="ARBA00022989"/>
    </source>
</evidence>
<sequence length="251" mass="27710">MLFSRLIAQSGVDVDVSIKFPDSNPFGRVYNGRSDNLLHVRLASHAPEEITLTGVHGEYREATGKERPLRKTTHLPLQQRIPPSGKSPLIPYRFHSENKIGEVALKVWVDYEDAGRKKHTVLGYDGTVTIAEPESSWFDLELIALYVMLAGFFGGVGYLVYTAYLVPPTAKSKSKAKKQPRPTAVVAKNSEIRDSADATERPLLDEDWIPEHHLRARKAKKAAGYSSGGVTSGEESEGGRSTPSKRRGGRK</sequence>
<comment type="similarity">
    <text evidence="8">Belongs to the IRC22 family.</text>
</comment>
<evidence type="ECO:0000256" key="3">
    <source>
        <dbReference type="ARBA" id="ARBA00022729"/>
    </source>
</evidence>
<accession>A0A0D6ESG2</accession>
<feature type="transmembrane region" description="Helical" evidence="10">
    <location>
        <begin position="143"/>
        <end position="166"/>
    </location>
</feature>
<dbReference type="EMBL" id="CENE01000034">
    <property type="protein sequence ID" value="CEQ42753.1"/>
    <property type="molecule type" value="Genomic_DNA"/>
</dbReference>
<keyword evidence="5 10" id="KW-1133">Transmembrane helix</keyword>
<dbReference type="GO" id="GO:0005789">
    <property type="term" value="C:endoplasmic reticulum membrane"/>
    <property type="evidence" value="ECO:0007669"/>
    <property type="project" value="UniProtKB-SubCell"/>
</dbReference>
<gene>
    <name evidence="11" type="primary">SPOSA6832_04604</name>
</gene>
<comment type="function">
    <text evidence="7">Is probably involved in a pathway contributing to genomic integrity.</text>
</comment>
<proteinExistence type="inferred from homology"/>
<evidence type="ECO:0000313" key="11">
    <source>
        <dbReference type="EMBL" id="CEQ42753.1"/>
    </source>
</evidence>
<reference evidence="12" key="1">
    <citation type="submission" date="2015-02" db="EMBL/GenBank/DDBJ databases">
        <authorList>
            <person name="Gon?alves P."/>
        </authorList>
    </citation>
    <scope>NUCLEOTIDE SEQUENCE [LARGE SCALE GENOMIC DNA]</scope>
</reference>
<feature type="non-terminal residue" evidence="11">
    <location>
        <position position="1"/>
    </location>
</feature>
<evidence type="ECO:0000256" key="9">
    <source>
        <dbReference type="SAM" id="MobiDB-lite"/>
    </source>
</evidence>
<keyword evidence="6 10" id="KW-0472">Membrane</keyword>
<dbReference type="PANTHER" id="PTHR12924:SF0">
    <property type="entry name" value="TRANSLOCON-ASSOCIATED PROTEIN SUBUNIT ALPHA"/>
    <property type="match status" value="1"/>
</dbReference>
<keyword evidence="3" id="KW-0732">Signal</keyword>
<evidence type="ECO:0000256" key="2">
    <source>
        <dbReference type="ARBA" id="ARBA00022692"/>
    </source>
</evidence>
<evidence type="ECO:0000256" key="7">
    <source>
        <dbReference type="ARBA" id="ARBA00037565"/>
    </source>
</evidence>
<evidence type="ECO:0000313" key="12">
    <source>
        <dbReference type="Proteomes" id="UP000243876"/>
    </source>
</evidence>
<keyword evidence="2 10" id="KW-0812">Transmembrane</keyword>
<evidence type="ECO:0000256" key="6">
    <source>
        <dbReference type="ARBA" id="ARBA00023136"/>
    </source>
</evidence>
<dbReference type="Pfam" id="PF03896">
    <property type="entry name" value="TRAP_alpha"/>
    <property type="match status" value="1"/>
</dbReference>
<organism evidence="11 12">
    <name type="scientific">Sporidiobolus salmonicolor</name>
    <name type="common">Yeast-like fungus</name>
    <name type="synonym">Sporobolomyces salmonicolor</name>
    <dbReference type="NCBI Taxonomy" id="5005"/>
    <lineage>
        <taxon>Eukaryota</taxon>
        <taxon>Fungi</taxon>
        <taxon>Dikarya</taxon>
        <taxon>Basidiomycota</taxon>
        <taxon>Pucciniomycotina</taxon>
        <taxon>Microbotryomycetes</taxon>
        <taxon>Sporidiobolales</taxon>
        <taxon>Sporidiobolaceae</taxon>
        <taxon>Sporobolomyces</taxon>
    </lineage>
</organism>
<feature type="compositionally biased region" description="Basic and acidic residues" evidence="9">
    <location>
        <begin position="190"/>
        <end position="213"/>
    </location>
</feature>
<name>A0A0D6ESG2_SPOSA</name>
<dbReference type="PANTHER" id="PTHR12924">
    <property type="entry name" value="TRANSLOCON-ASSOCIATED PROTEIN, ALPHA SUBUNIT"/>
    <property type="match status" value="1"/>
</dbReference>
<evidence type="ECO:0000256" key="8">
    <source>
        <dbReference type="ARBA" id="ARBA00038311"/>
    </source>
</evidence>
<keyword evidence="12" id="KW-1185">Reference proteome</keyword>
<feature type="region of interest" description="Disordered" evidence="9">
    <location>
        <begin position="171"/>
        <end position="251"/>
    </location>
</feature>
<dbReference type="InterPro" id="IPR005595">
    <property type="entry name" value="TRAP_alpha"/>
</dbReference>
<comment type="subcellular location">
    <subcellularLocation>
        <location evidence="1">Endoplasmic reticulum membrane</location>
        <topology evidence="1">Single-pass type I membrane protein</topology>
    </subcellularLocation>
</comment>